<evidence type="ECO:0000313" key="1">
    <source>
        <dbReference type="EMBL" id="KAJ0035941.1"/>
    </source>
</evidence>
<sequence>MKWKPAIVEDESKLLINGSLLSCHWVIQSTFRTLMSCSTISREEMFIVLWNNTSVWSILTKPLRGLIL</sequence>
<keyword evidence="2" id="KW-1185">Reference proteome</keyword>
<organism evidence="1 2">
    <name type="scientific">Pistacia integerrima</name>
    <dbReference type="NCBI Taxonomy" id="434235"/>
    <lineage>
        <taxon>Eukaryota</taxon>
        <taxon>Viridiplantae</taxon>
        <taxon>Streptophyta</taxon>
        <taxon>Embryophyta</taxon>
        <taxon>Tracheophyta</taxon>
        <taxon>Spermatophyta</taxon>
        <taxon>Magnoliopsida</taxon>
        <taxon>eudicotyledons</taxon>
        <taxon>Gunneridae</taxon>
        <taxon>Pentapetalae</taxon>
        <taxon>rosids</taxon>
        <taxon>malvids</taxon>
        <taxon>Sapindales</taxon>
        <taxon>Anacardiaceae</taxon>
        <taxon>Pistacia</taxon>
    </lineage>
</organism>
<gene>
    <name evidence="1" type="ORF">Pint_26480</name>
</gene>
<protein>
    <submittedName>
        <fullName evidence="1">Uncharacterized protein</fullName>
    </submittedName>
</protein>
<accession>A0ACC0YFN1</accession>
<comment type="caution">
    <text evidence="1">The sequence shown here is derived from an EMBL/GenBank/DDBJ whole genome shotgun (WGS) entry which is preliminary data.</text>
</comment>
<name>A0ACC0YFN1_9ROSI</name>
<proteinExistence type="predicted"/>
<evidence type="ECO:0000313" key="2">
    <source>
        <dbReference type="Proteomes" id="UP001163603"/>
    </source>
</evidence>
<reference evidence="2" key="1">
    <citation type="journal article" date="2023" name="G3 (Bethesda)">
        <title>Genome assembly and association tests identify interacting loci associated with vigor, precocity, and sex in interspecific pistachio rootstocks.</title>
        <authorList>
            <person name="Palmer W."/>
            <person name="Jacygrad E."/>
            <person name="Sagayaradj S."/>
            <person name="Cavanaugh K."/>
            <person name="Han R."/>
            <person name="Bertier L."/>
            <person name="Beede B."/>
            <person name="Kafkas S."/>
            <person name="Golino D."/>
            <person name="Preece J."/>
            <person name="Michelmore R."/>
        </authorList>
    </citation>
    <scope>NUCLEOTIDE SEQUENCE [LARGE SCALE GENOMIC DNA]</scope>
</reference>
<dbReference type="EMBL" id="CM047742">
    <property type="protein sequence ID" value="KAJ0035941.1"/>
    <property type="molecule type" value="Genomic_DNA"/>
</dbReference>
<dbReference type="Proteomes" id="UP001163603">
    <property type="component" value="Chromosome 7"/>
</dbReference>